<gene>
    <name evidence="1" type="ordered locus">Rsl_683</name>
</gene>
<evidence type="ECO:0000313" key="2">
    <source>
        <dbReference type="Proteomes" id="UP000005443"/>
    </source>
</evidence>
<accession>A0ABN4A7N6</accession>
<dbReference type="InterPro" id="IPR005728">
    <property type="entry name" value="RPE1"/>
</dbReference>
<dbReference type="Proteomes" id="UP000005443">
    <property type="component" value="Chromosome"/>
</dbReference>
<reference evidence="1 2" key="1">
    <citation type="journal article" date="2012" name="J. Bacteriol.">
        <title>Complete genome sequence of Rickettsia slovaca, the agent of tick-borne lymphadenitis.</title>
        <authorList>
            <person name="Fournier P.E."/>
            <person name="El Karkouri K."/>
            <person name="Robert C."/>
            <person name="Medigue C."/>
            <person name="Raoult D."/>
        </authorList>
    </citation>
    <scope>NUCLEOTIDE SEQUENCE [LARGE SCALE GENOMIC DNA]</scope>
    <source>
        <strain evidence="1 2">13-B</strain>
    </source>
</reference>
<organism evidence="1 2">
    <name type="scientific">Rickettsia slovaca (strain 13-B)</name>
    <dbReference type="NCBI Taxonomy" id="941638"/>
    <lineage>
        <taxon>Bacteria</taxon>
        <taxon>Pseudomonadati</taxon>
        <taxon>Pseudomonadota</taxon>
        <taxon>Alphaproteobacteria</taxon>
        <taxon>Rickettsiales</taxon>
        <taxon>Rickettsiaceae</taxon>
        <taxon>Rickettsieae</taxon>
        <taxon>Rickettsia</taxon>
        <taxon>spotted fever group</taxon>
    </lineage>
</organism>
<keyword evidence="2" id="KW-1185">Reference proteome</keyword>
<sequence>MHNVANKEEFEDNTETLATAAYIKIRKDVSTGLTYKFTLRRKLYKKFN</sequence>
<protein>
    <submittedName>
        <fullName evidence="1">Uncharacterized protein</fullName>
    </submittedName>
</protein>
<proteinExistence type="predicted"/>
<name>A0ABN4A7N6_RICS1</name>
<dbReference type="NCBIfam" id="TIGR01045">
    <property type="entry name" value="RPE1"/>
    <property type="match status" value="1"/>
</dbReference>
<evidence type="ECO:0000313" key="1">
    <source>
        <dbReference type="EMBL" id="AEV92206.1"/>
    </source>
</evidence>
<dbReference type="EMBL" id="CP002428">
    <property type="protein sequence ID" value="AEV92206.1"/>
    <property type="molecule type" value="Genomic_DNA"/>
</dbReference>